<keyword evidence="3" id="KW-0472">Membrane</keyword>
<name>A0A0F9N9G6_9ZZZZ</name>
<dbReference type="InterPro" id="IPR004089">
    <property type="entry name" value="MCPsignal_dom"/>
</dbReference>
<dbReference type="PROSITE" id="PS50111">
    <property type="entry name" value="CHEMOTAXIS_TRANSDUC_2"/>
    <property type="match status" value="1"/>
</dbReference>
<keyword evidence="1" id="KW-0807">Transducer</keyword>
<organism evidence="5">
    <name type="scientific">marine sediment metagenome</name>
    <dbReference type="NCBI Taxonomy" id="412755"/>
    <lineage>
        <taxon>unclassified sequences</taxon>
        <taxon>metagenomes</taxon>
        <taxon>ecological metagenomes</taxon>
    </lineage>
</organism>
<dbReference type="PANTHER" id="PTHR32089:SF112">
    <property type="entry name" value="LYSOZYME-LIKE PROTEIN-RELATED"/>
    <property type="match status" value="1"/>
</dbReference>
<proteinExistence type="inferred from homology"/>
<evidence type="ECO:0000256" key="3">
    <source>
        <dbReference type="SAM" id="Phobius"/>
    </source>
</evidence>
<dbReference type="InterPro" id="IPR004090">
    <property type="entry name" value="Chemotax_Me-accpt_rcpt"/>
</dbReference>
<feature type="transmembrane region" description="Helical" evidence="3">
    <location>
        <begin position="12"/>
        <end position="32"/>
    </location>
</feature>
<accession>A0A0F9N9G6</accession>
<reference evidence="5" key="1">
    <citation type="journal article" date="2015" name="Nature">
        <title>Complex archaea that bridge the gap between prokaryotes and eukaryotes.</title>
        <authorList>
            <person name="Spang A."/>
            <person name="Saw J.H."/>
            <person name="Jorgensen S.L."/>
            <person name="Zaremba-Niedzwiedzka K."/>
            <person name="Martijn J."/>
            <person name="Lind A.E."/>
            <person name="van Eijk R."/>
            <person name="Schleper C."/>
            <person name="Guy L."/>
            <person name="Ettema T.J."/>
        </authorList>
    </citation>
    <scope>NUCLEOTIDE SEQUENCE</scope>
</reference>
<feature type="domain" description="Methyl-accepting transducer" evidence="4">
    <location>
        <begin position="208"/>
        <end position="406"/>
    </location>
</feature>
<dbReference type="PRINTS" id="PR00260">
    <property type="entry name" value="CHEMTRNSDUCR"/>
</dbReference>
<dbReference type="GO" id="GO:0006935">
    <property type="term" value="P:chemotaxis"/>
    <property type="evidence" value="ECO:0007669"/>
    <property type="project" value="InterPro"/>
</dbReference>
<protein>
    <recommendedName>
        <fullName evidence="4">Methyl-accepting transducer domain-containing protein</fullName>
    </recommendedName>
</protein>
<dbReference type="SUPFAM" id="SSF58104">
    <property type="entry name" value="Methyl-accepting chemotaxis protein (MCP) signaling domain"/>
    <property type="match status" value="1"/>
</dbReference>
<evidence type="ECO:0000256" key="2">
    <source>
        <dbReference type="ARBA" id="ARBA00029447"/>
    </source>
</evidence>
<evidence type="ECO:0000256" key="1">
    <source>
        <dbReference type="ARBA" id="ARBA00023224"/>
    </source>
</evidence>
<feature type="transmembrane region" description="Helical" evidence="3">
    <location>
        <begin position="173"/>
        <end position="191"/>
    </location>
</feature>
<feature type="transmembrane region" description="Helical" evidence="3">
    <location>
        <begin position="104"/>
        <end position="130"/>
    </location>
</feature>
<sequence>MVNMVENENLIFLAYEQTIIIFIALGIFYLVIKKDIYFKKWFPIYILLSIGAVINSLDDLVPESSLISNGLNAVTVVYLFWVTYREYKSIFHIRNIQSSSITPIVTFSPIVFGLEIFIIVLCFVSVYMLIKIYAYRKTPTHLFFCIAIIIAILSVVVAIFTDLEYIVKEIGNGITIFFYTILLVSGIVALIEIRIGNLLDAGSTVSTNTANLASELASNASEINASAVEISSITQKLNNNAQEQLVNLIEIDKKASELHIFSQEVLKSAKGINKVMDLIKNIAEQTNLLALNASIEAGRAGNEGKGFAVVADEVRKLAEESKMTVMETGNKVNEILSKIAESVSVQEIISKELKFSVSSIEEFSSLMESINDSSQQQTSALDEVTQTAVKLHDLAEDLKNSLNTEEFTSSYEEMITKKL</sequence>
<dbReference type="GO" id="GO:0016020">
    <property type="term" value="C:membrane"/>
    <property type="evidence" value="ECO:0007669"/>
    <property type="project" value="InterPro"/>
</dbReference>
<dbReference type="PANTHER" id="PTHR32089">
    <property type="entry name" value="METHYL-ACCEPTING CHEMOTAXIS PROTEIN MCPB"/>
    <property type="match status" value="1"/>
</dbReference>
<dbReference type="AlphaFoldDB" id="A0A0F9N9G6"/>
<dbReference type="GO" id="GO:0004888">
    <property type="term" value="F:transmembrane signaling receptor activity"/>
    <property type="evidence" value="ECO:0007669"/>
    <property type="project" value="InterPro"/>
</dbReference>
<dbReference type="SMART" id="SM00283">
    <property type="entry name" value="MA"/>
    <property type="match status" value="1"/>
</dbReference>
<comment type="caution">
    <text evidence="5">The sequence shown here is derived from an EMBL/GenBank/DDBJ whole genome shotgun (WGS) entry which is preliminary data.</text>
</comment>
<keyword evidence="3" id="KW-0812">Transmembrane</keyword>
<feature type="transmembrane region" description="Helical" evidence="3">
    <location>
        <begin position="142"/>
        <end position="161"/>
    </location>
</feature>
<comment type="similarity">
    <text evidence="2">Belongs to the methyl-accepting chemotaxis (MCP) protein family.</text>
</comment>
<feature type="transmembrane region" description="Helical" evidence="3">
    <location>
        <begin position="66"/>
        <end position="84"/>
    </location>
</feature>
<dbReference type="GO" id="GO:0007165">
    <property type="term" value="P:signal transduction"/>
    <property type="evidence" value="ECO:0007669"/>
    <property type="project" value="UniProtKB-KW"/>
</dbReference>
<gene>
    <name evidence="5" type="ORF">LCGC14_1289590</name>
</gene>
<evidence type="ECO:0000313" key="5">
    <source>
        <dbReference type="EMBL" id="KKM85385.1"/>
    </source>
</evidence>
<keyword evidence="3" id="KW-1133">Transmembrane helix</keyword>
<dbReference type="Gene3D" id="1.10.287.950">
    <property type="entry name" value="Methyl-accepting chemotaxis protein"/>
    <property type="match status" value="1"/>
</dbReference>
<evidence type="ECO:0000259" key="4">
    <source>
        <dbReference type="PROSITE" id="PS50111"/>
    </source>
</evidence>
<dbReference type="EMBL" id="LAZR01007421">
    <property type="protein sequence ID" value="KKM85385.1"/>
    <property type="molecule type" value="Genomic_DNA"/>
</dbReference>
<dbReference type="Pfam" id="PF00015">
    <property type="entry name" value="MCPsignal"/>
    <property type="match status" value="1"/>
</dbReference>